<evidence type="ECO:0000313" key="6">
    <source>
        <dbReference type="EMBL" id="SDS53543.1"/>
    </source>
</evidence>
<accession>A0A1H1T0B9</accession>
<organism evidence="6 7">
    <name type="scientific">Pseudomonas oryzae</name>
    <dbReference type="NCBI Taxonomy" id="1392877"/>
    <lineage>
        <taxon>Bacteria</taxon>
        <taxon>Pseudomonadati</taxon>
        <taxon>Pseudomonadota</taxon>
        <taxon>Gammaproteobacteria</taxon>
        <taxon>Pseudomonadales</taxon>
        <taxon>Pseudomonadaceae</taxon>
        <taxon>Pseudomonas</taxon>
    </lineage>
</organism>
<dbReference type="InterPro" id="IPR020119">
    <property type="entry name" value="PsdUridine_synth_TruD_CS"/>
</dbReference>
<evidence type="ECO:0000256" key="2">
    <source>
        <dbReference type="ARBA" id="ARBA00022694"/>
    </source>
</evidence>
<dbReference type="Proteomes" id="UP000243359">
    <property type="component" value="Chromosome I"/>
</dbReference>
<protein>
    <recommendedName>
        <fullName evidence="4">tRNA pseudouridine synthase D</fullName>
        <ecNumber evidence="4">5.4.99.27</ecNumber>
    </recommendedName>
    <alternativeName>
        <fullName evidence="4">tRNA pseudouridine(13) synthase</fullName>
    </alternativeName>
    <alternativeName>
        <fullName evidence="4">tRNA pseudouridylate synthase D</fullName>
    </alternativeName>
    <alternativeName>
        <fullName evidence="4">tRNA-uridine isomerase D</fullName>
    </alternativeName>
</protein>
<dbReference type="OrthoDB" id="1550679at2"/>
<dbReference type="InterPro" id="IPR001656">
    <property type="entry name" value="PsdUridine_synth_TruD"/>
</dbReference>
<dbReference type="Gene3D" id="3.30.2350.20">
    <property type="entry name" value="TruD, catalytic domain"/>
    <property type="match status" value="1"/>
</dbReference>
<evidence type="ECO:0000256" key="3">
    <source>
        <dbReference type="ARBA" id="ARBA00023235"/>
    </source>
</evidence>
<gene>
    <name evidence="4" type="primary">truD</name>
    <name evidence="6" type="ORF">SAMN05216221_2032</name>
</gene>
<dbReference type="InterPro" id="IPR011760">
    <property type="entry name" value="PsdUridine_synth_TruD_insert"/>
</dbReference>
<sequence length="356" mass="39010">MSELLDELALLGPTAWGEPCGSAVLKHTAEDFQVNEVLDIPLSGSGEHLWLWVEKRNLNTEEASRRIARAAGVPLKAISYAGLKDRQALTRQWFSLHLPGKSDPDLAAAEGDDLRILERIRHSRKLQRGAHAANGFIIRLTALQADCAALEQRLRQIAEGGVPNYFGLQRFGFDGGNLHEARHWAGQGSLPEQRNRRSRVLSAARSYLFNRTLALRVAEGSWNRALPGDLLAFTDSRSHFLAGEAECADPRLAALDLHPTGPLFGRGELRSGGAPLALENGVQASEASLVNWLANADLEQERRILRLPIAGLAWHYLGTDTLQLEFVLPAGCFATVVVRELVRLLPSGTTETPCAY</sequence>
<dbReference type="GO" id="GO:0160150">
    <property type="term" value="F:tRNA pseudouridine(13) synthase activity"/>
    <property type="evidence" value="ECO:0007669"/>
    <property type="project" value="UniProtKB-EC"/>
</dbReference>
<dbReference type="GO" id="GO:0005829">
    <property type="term" value="C:cytosol"/>
    <property type="evidence" value="ECO:0007669"/>
    <property type="project" value="TreeGrafter"/>
</dbReference>
<dbReference type="CDD" id="cd02575">
    <property type="entry name" value="PseudoU_synth_EcTruD"/>
    <property type="match status" value="1"/>
</dbReference>
<dbReference type="Gene3D" id="3.30.2340.10">
    <property type="entry name" value="TruD, insertion domain"/>
    <property type="match status" value="1"/>
</dbReference>
<dbReference type="PROSITE" id="PS01268">
    <property type="entry name" value="UPF0024"/>
    <property type="match status" value="1"/>
</dbReference>
<evidence type="ECO:0000256" key="1">
    <source>
        <dbReference type="ARBA" id="ARBA00007953"/>
    </source>
</evidence>
<dbReference type="AlphaFoldDB" id="A0A1H1T0B9"/>
<feature type="domain" description="TRUD" evidence="5">
    <location>
        <begin position="161"/>
        <end position="307"/>
    </location>
</feature>
<dbReference type="GO" id="GO:0003723">
    <property type="term" value="F:RNA binding"/>
    <property type="evidence" value="ECO:0007669"/>
    <property type="project" value="InterPro"/>
</dbReference>
<evidence type="ECO:0000313" key="7">
    <source>
        <dbReference type="Proteomes" id="UP000243359"/>
    </source>
</evidence>
<comment type="function">
    <text evidence="4">Responsible for synthesis of pseudouridine from uracil-13 in transfer RNAs.</text>
</comment>
<keyword evidence="7" id="KW-1185">Reference proteome</keyword>
<dbReference type="EMBL" id="LT629751">
    <property type="protein sequence ID" value="SDS53543.1"/>
    <property type="molecule type" value="Genomic_DNA"/>
</dbReference>
<name>A0A1H1T0B9_9PSED</name>
<dbReference type="HAMAP" id="MF_01082">
    <property type="entry name" value="TruD"/>
    <property type="match status" value="1"/>
</dbReference>
<reference evidence="7" key="1">
    <citation type="submission" date="2016-10" db="EMBL/GenBank/DDBJ databases">
        <authorList>
            <person name="Varghese N."/>
            <person name="Submissions S."/>
        </authorList>
    </citation>
    <scope>NUCLEOTIDE SEQUENCE [LARGE SCALE GENOMIC DNA]</scope>
    <source>
        <strain evidence="7">KCTC 32247</strain>
    </source>
</reference>
<dbReference type="PANTHER" id="PTHR47811:SF1">
    <property type="entry name" value="TRNA PSEUDOURIDINE SYNTHASE D"/>
    <property type="match status" value="1"/>
</dbReference>
<feature type="active site" description="Nucleophile" evidence="4">
    <location>
        <position position="85"/>
    </location>
</feature>
<dbReference type="InterPro" id="IPR020103">
    <property type="entry name" value="PsdUridine_synth_cat_dom_sf"/>
</dbReference>
<dbReference type="NCBIfam" id="NF002153">
    <property type="entry name" value="PRK00984.1-2"/>
    <property type="match status" value="1"/>
</dbReference>
<comment type="similarity">
    <text evidence="1 4">Belongs to the pseudouridine synthase TruD family.</text>
</comment>
<evidence type="ECO:0000256" key="4">
    <source>
        <dbReference type="HAMAP-Rule" id="MF_01082"/>
    </source>
</evidence>
<dbReference type="GO" id="GO:0031119">
    <property type="term" value="P:tRNA pseudouridine synthesis"/>
    <property type="evidence" value="ECO:0007669"/>
    <property type="project" value="UniProtKB-UniRule"/>
</dbReference>
<dbReference type="InterPro" id="IPR043165">
    <property type="entry name" value="TruD_insert_sf"/>
</dbReference>
<keyword evidence="2 4" id="KW-0819">tRNA processing</keyword>
<dbReference type="InterPro" id="IPR050170">
    <property type="entry name" value="TruD_pseudoU_synthase"/>
</dbReference>
<comment type="catalytic activity">
    <reaction evidence="4">
        <text>uridine(13) in tRNA = pseudouridine(13) in tRNA</text>
        <dbReference type="Rhea" id="RHEA:42540"/>
        <dbReference type="Rhea" id="RHEA-COMP:10105"/>
        <dbReference type="Rhea" id="RHEA-COMP:10106"/>
        <dbReference type="ChEBI" id="CHEBI:65314"/>
        <dbReference type="ChEBI" id="CHEBI:65315"/>
        <dbReference type="EC" id="5.4.99.27"/>
    </reaction>
</comment>
<proteinExistence type="inferred from homology"/>
<dbReference type="RefSeq" id="WP_090348831.1">
    <property type="nucleotide sequence ID" value="NZ_LT629751.1"/>
</dbReference>
<dbReference type="InterPro" id="IPR042214">
    <property type="entry name" value="TruD_catalytic"/>
</dbReference>
<dbReference type="EC" id="5.4.99.27" evidence="4"/>
<dbReference type="Pfam" id="PF01142">
    <property type="entry name" value="TruD"/>
    <property type="match status" value="2"/>
</dbReference>
<dbReference type="PANTHER" id="PTHR47811">
    <property type="entry name" value="TRNA PSEUDOURIDINE SYNTHASE D"/>
    <property type="match status" value="1"/>
</dbReference>
<dbReference type="STRING" id="1392877.SAMN05216221_2032"/>
<dbReference type="SUPFAM" id="SSF55120">
    <property type="entry name" value="Pseudouridine synthase"/>
    <property type="match status" value="1"/>
</dbReference>
<dbReference type="PROSITE" id="PS50984">
    <property type="entry name" value="TRUD"/>
    <property type="match status" value="1"/>
</dbReference>
<keyword evidence="3 4" id="KW-0413">Isomerase</keyword>
<evidence type="ECO:0000259" key="5">
    <source>
        <dbReference type="PROSITE" id="PS50984"/>
    </source>
</evidence>